<organism evidence="1 2">
    <name type="scientific">Roseovarius aestuarii</name>
    <dbReference type="NCBI Taxonomy" id="475083"/>
    <lineage>
        <taxon>Bacteria</taxon>
        <taxon>Pseudomonadati</taxon>
        <taxon>Pseudomonadota</taxon>
        <taxon>Alphaproteobacteria</taxon>
        <taxon>Rhodobacterales</taxon>
        <taxon>Roseobacteraceae</taxon>
        <taxon>Roseovarius</taxon>
    </lineage>
</organism>
<reference evidence="1 2" key="1">
    <citation type="submission" date="2017-03" db="EMBL/GenBank/DDBJ databases">
        <authorList>
            <person name="Afonso C.L."/>
            <person name="Miller P.J."/>
            <person name="Scott M.A."/>
            <person name="Spackman E."/>
            <person name="Goraichik I."/>
            <person name="Dimitrov K.M."/>
            <person name="Suarez D.L."/>
            <person name="Swayne D.E."/>
        </authorList>
    </citation>
    <scope>NUCLEOTIDE SEQUENCE [LARGE SCALE GENOMIC DNA]</scope>
    <source>
        <strain evidence="1 2">CECT 7745</strain>
    </source>
</reference>
<accession>A0A1X7BW34</accession>
<keyword evidence="2" id="KW-1185">Reference proteome</keyword>
<evidence type="ECO:0000313" key="1">
    <source>
        <dbReference type="EMBL" id="SMC13725.1"/>
    </source>
</evidence>
<sequence length="151" mass="17286">MFDRRKPTREVLPGYEDQDIFKGQIVQIAVELVPLIGRNSHDDIIIKGFVLGDNAIDVVIAGRRKKQAQTLLSQIQSLWSRACTAARNLGESPVVEDVRYPVYVEGSWRTRFNRDDHGWETRNHQLYAARWTITDQNGGSVIYGEFVVRDV</sequence>
<dbReference type="Proteomes" id="UP000193224">
    <property type="component" value="Unassembled WGS sequence"/>
</dbReference>
<protein>
    <submittedName>
        <fullName evidence="1">Uncharacterized protein</fullName>
    </submittedName>
</protein>
<dbReference type="OrthoDB" id="7665213at2"/>
<name>A0A1X7BW34_9RHOB</name>
<evidence type="ECO:0000313" key="2">
    <source>
        <dbReference type="Proteomes" id="UP000193224"/>
    </source>
</evidence>
<dbReference type="EMBL" id="FWXB01000016">
    <property type="protein sequence ID" value="SMC13725.1"/>
    <property type="molecule type" value="Genomic_DNA"/>
</dbReference>
<dbReference type="RefSeq" id="WP_139836468.1">
    <property type="nucleotide sequence ID" value="NZ_FWXB01000016.1"/>
</dbReference>
<proteinExistence type="predicted"/>
<gene>
    <name evidence="1" type="ORF">ROA7745_03584</name>
</gene>
<dbReference type="AlphaFoldDB" id="A0A1X7BW34"/>